<sequence>HYLPTLTTLFGPLNWESLLFTDTLRLQPPYDRRFHKEAFVILHFVRAIIWRQLWLHRTAILLDGDVPNTITVAHEVRTYLELHLLHYHTTLKDRPDFRRLRRLLDLWMFCGPAFPQPPLHQTPRYPPCCTPPPTRPPPSHTSRPSPSSISSPHAPPSLPTIP</sequence>
<evidence type="ECO:0000256" key="1">
    <source>
        <dbReference type="SAM" id="MobiDB-lite"/>
    </source>
</evidence>
<dbReference type="RefSeq" id="XP_008879579.1">
    <property type="nucleotide sequence ID" value="XM_008881357.1"/>
</dbReference>
<feature type="region of interest" description="Disordered" evidence="1">
    <location>
        <begin position="121"/>
        <end position="162"/>
    </location>
</feature>
<feature type="compositionally biased region" description="Low complexity" evidence="1">
    <location>
        <begin position="140"/>
        <end position="152"/>
    </location>
</feature>
<gene>
    <name evidence="2" type="ORF">H310_13732</name>
</gene>
<organism evidence="2">
    <name type="scientific">Aphanomyces invadans</name>
    <dbReference type="NCBI Taxonomy" id="157072"/>
    <lineage>
        <taxon>Eukaryota</taxon>
        <taxon>Sar</taxon>
        <taxon>Stramenopiles</taxon>
        <taxon>Oomycota</taxon>
        <taxon>Saprolegniomycetes</taxon>
        <taxon>Saprolegniales</taxon>
        <taxon>Verrucalvaceae</taxon>
        <taxon>Aphanomyces</taxon>
    </lineage>
</organism>
<dbReference type="GeneID" id="20090782"/>
<evidence type="ECO:0000313" key="2">
    <source>
        <dbReference type="EMBL" id="ETV91942.1"/>
    </source>
</evidence>
<proteinExistence type="predicted"/>
<accession>A0A024TF51</accession>
<feature type="non-terminal residue" evidence="2">
    <location>
        <position position="1"/>
    </location>
</feature>
<reference evidence="2" key="1">
    <citation type="submission" date="2013-12" db="EMBL/GenBank/DDBJ databases">
        <title>The Genome Sequence of Aphanomyces invadans NJM9701.</title>
        <authorList>
            <consortium name="The Broad Institute Genomics Platform"/>
            <person name="Russ C."/>
            <person name="Tyler B."/>
            <person name="van West P."/>
            <person name="Dieguez-Uribeondo J."/>
            <person name="Young S.K."/>
            <person name="Zeng Q."/>
            <person name="Gargeya S."/>
            <person name="Fitzgerald M."/>
            <person name="Abouelleil A."/>
            <person name="Alvarado L."/>
            <person name="Chapman S.B."/>
            <person name="Gainer-Dewar J."/>
            <person name="Goldberg J."/>
            <person name="Griggs A."/>
            <person name="Gujja S."/>
            <person name="Hansen M."/>
            <person name="Howarth C."/>
            <person name="Imamovic A."/>
            <person name="Ireland A."/>
            <person name="Larimer J."/>
            <person name="McCowan C."/>
            <person name="Murphy C."/>
            <person name="Pearson M."/>
            <person name="Poon T.W."/>
            <person name="Priest M."/>
            <person name="Roberts A."/>
            <person name="Saif S."/>
            <person name="Shea T."/>
            <person name="Sykes S."/>
            <person name="Wortman J."/>
            <person name="Nusbaum C."/>
            <person name="Birren B."/>
        </authorList>
    </citation>
    <scope>NUCLEOTIDE SEQUENCE [LARGE SCALE GENOMIC DNA]</scope>
    <source>
        <strain evidence="2">NJM9701</strain>
    </source>
</reference>
<dbReference type="VEuPathDB" id="FungiDB:H310_13732"/>
<feature type="compositionally biased region" description="Pro residues" evidence="1">
    <location>
        <begin position="153"/>
        <end position="162"/>
    </location>
</feature>
<dbReference type="EMBL" id="KI914006">
    <property type="protein sequence ID" value="ETV91942.1"/>
    <property type="molecule type" value="Genomic_DNA"/>
</dbReference>
<protein>
    <submittedName>
        <fullName evidence="2">Uncharacterized protein</fullName>
    </submittedName>
</protein>
<name>A0A024TF51_9STRA</name>
<dbReference type="AlphaFoldDB" id="A0A024TF51"/>
<dbReference type="OrthoDB" id="166174at2759"/>
<feature type="compositionally biased region" description="Pro residues" evidence="1">
    <location>
        <begin position="121"/>
        <end position="139"/>
    </location>
</feature>